<evidence type="ECO:0000313" key="2">
    <source>
        <dbReference type="EMBL" id="SDZ18506.1"/>
    </source>
</evidence>
<evidence type="ECO:0000313" key="3">
    <source>
        <dbReference type="Proteomes" id="UP000198914"/>
    </source>
</evidence>
<dbReference type="OrthoDB" id="7875742at2"/>
<gene>
    <name evidence="2" type="ORF">SAMN05444004_10776</name>
</gene>
<proteinExistence type="predicted"/>
<feature type="transmembrane region" description="Helical" evidence="1">
    <location>
        <begin position="159"/>
        <end position="177"/>
    </location>
</feature>
<accession>A0A1H3QYR5</accession>
<evidence type="ECO:0008006" key="4">
    <source>
        <dbReference type="Google" id="ProtNLM"/>
    </source>
</evidence>
<keyword evidence="1" id="KW-0812">Transmembrane</keyword>
<dbReference type="Proteomes" id="UP000198914">
    <property type="component" value="Unassembled WGS sequence"/>
</dbReference>
<organism evidence="2 3">
    <name type="scientific">Jannaschia faecimaris</name>
    <dbReference type="NCBI Taxonomy" id="1244108"/>
    <lineage>
        <taxon>Bacteria</taxon>
        <taxon>Pseudomonadati</taxon>
        <taxon>Pseudomonadota</taxon>
        <taxon>Alphaproteobacteria</taxon>
        <taxon>Rhodobacterales</taxon>
        <taxon>Roseobacteraceae</taxon>
        <taxon>Jannaschia</taxon>
    </lineage>
</organism>
<evidence type="ECO:0000256" key="1">
    <source>
        <dbReference type="SAM" id="Phobius"/>
    </source>
</evidence>
<keyword evidence="1" id="KW-1133">Transmembrane helix</keyword>
<reference evidence="3" key="1">
    <citation type="submission" date="2016-10" db="EMBL/GenBank/DDBJ databases">
        <authorList>
            <person name="Varghese N."/>
            <person name="Submissions S."/>
        </authorList>
    </citation>
    <scope>NUCLEOTIDE SEQUENCE [LARGE SCALE GENOMIC DNA]</scope>
    <source>
        <strain evidence="3">DSM 100420</strain>
    </source>
</reference>
<keyword evidence="1" id="KW-0472">Membrane</keyword>
<dbReference type="STRING" id="1244108.SAMN05444004_10776"/>
<dbReference type="RefSeq" id="WP_092645445.1">
    <property type="nucleotide sequence ID" value="NZ_FNPX01000007.1"/>
</dbReference>
<keyword evidence="3" id="KW-1185">Reference proteome</keyword>
<sequence length="178" mass="18754">MTFALTPKDPRIHVFSVSDGPVKLAHQTYLSRLSSETEGTPLAEALGADIDATYAEVFAVRDVEPMGLRAYLAQAHDIPEDALAADATRLDGLSGDVLVLAPRALDGVEALSPRPELTHIGSYAPAEADNAPRDLPRAVKEPSVVAPEVSEAPGPSKRMITVIVVVALLLAAVLFALL</sequence>
<name>A0A1H3QYR5_9RHOB</name>
<protein>
    <recommendedName>
        <fullName evidence="4">Aspartate carbamoyltransferase catalytic subunit</fullName>
    </recommendedName>
</protein>
<dbReference type="EMBL" id="FNPX01000007">
    <property type="protein sequence ID" value="SDZ18506.1"/>
    <property type="molecule type" value="Genomic_DNA"/>
</dbReference>
<dbReference type="AlphaFoldDB" id="A0A1H3QYR5"/>